<keyword evidence="4" id="KW-1185">Reference proteome</keyword>
<comment type="similarity">
    <text evidence="1">Belongs to the metallo-dependent hydrolases superfamily. Hydantoinase/dihydropyrimidinase family.</text>
</comment>
<evidence type="ECO:0000313" key="4">
    <source>
        <dbReference type="Proteomes" id="UP000282892"/>
    </source>
</evidence>
<evidence type="ECO:0000313" key="3">
    <source>
        <dbReference type="EMBL" id="AZU64330.1"/>
    </source>
</evidence>
<organism evidence="3 4">
    <name type="scientific">Neobacillus mesonae</name>
    <dbReference type="NCBI Taxonomy" id="1193713"/>
    <lineage>
        <taxon>Bacteria</taxon>
        <taxon>Bacillati</taxon>
        <taxon>Bacillota</taxon>
        <taxon>Bacilli</taxon>
        <taxon>Bacillales</taxon>
        <taxon>Bacillaceae</taxon>
        <taxon>Neobacillus</taxon>
    </lineage>
</organism>
<dbReference type="GO" id="GO:0004038">
    <property type="term" value="F:allantoinase activity"/>
    <property type="evidence" value="ECO:0007669"/>
    <property type="project" value="TreeGrafter"/>
</dbReference>
<protein>
    <recommendedName>
        <fullName evidence="2">Amidohydrolase-related domain-containing protein</fullName>
    </recommendedName>
</protein>
<dbReference type="SUPFAM" id="SSF51556">
    <property type="entry name" value="Metallo-dependent hydrolases"/>
    <property type="match status" value="1"/>
</dbReference>
<dbReference type="InterPro" id="IPR032466">
    <property type="entry name" value="Metal_Hydrolase"/>
</dbReference>
<dbReference type="GO" id="GO:0006145">
    <property type="term" value="P:purine nucleobase catabolic process"/>
    <property type="evidence" value="ECO:0007669"/>
    <property type="project" value="TreeGrafter"/>
</dbReference>
<dbReference type="Gene3D" id="2.30.40.10">
    <property type="entry name" value="Urease, subunit C, domain 1"/>
    <property type="match status" value="1"/>
</dbReference>
<dbReference type="PANTHER" id="PTHR43668">
    <property type="entry name" value="ALLANTOINASE"/>
    <property type="match status" value="1"/>
</dbReference>
<dbReference type="OrthoDB" id="9765462at2"/>
<dbReference type="GO" id="GO:0005737">
    <property type="term" value="C:cytoplasm"/>
    <property type="evidence" value="ECO:0007669"/>
    <property type="project" value="TreeGrafter"/>
</dbReference>
<feature type="domain" description="Amidohydrolase-related" evidence="2">
    <location>
        <begin position="68"/>
        <end position="447"/>
    </location>
</feature>
<dbReference type="EMBL" id="CP022572">
    <property type="protein sequence ID" value="AZU64330.1"/>
    <property type="molecule type" value="Genomic_DNA"/>
</dbReference>
<dbReference type="Pfam" id="PF01979">
    <property type="entry name" value="Amidohydro_1"/>
    <property type="match status" value="1"/>
</dbReference>
<gene>
    <name evidence="3" type="ORF">CHR53_25550</name>
</gene>
<dbReference type="PANTHER" id="PTHR43668:SF2">
    <property type="entry name" value="ALLANTOINASE"/>
    <property type="match status" value="1"/>
</dbReference>
<dbReference type="FunFam" id="3.20.20.140:FF:000174">
    <property type="entry name" value="Dihydropyrimidinase-related protein 2"/>
    <property type="match status" value="1"/>
</dbReference>
<dbReference type="STRING" id="1193713.GCA_001636315_02010"/>
<dbReference type="NCBIfam" id="TIGR00857">
    <property type="entry name" value="pyrC_multi"/>
    <property type="match status" value="1"/>
</dbReference>
<name>A0A3T0I4S5_9BACI</name>
<dbReference type="InterPro" id="IPR050138">
    <property type="entry name" value="DHOase/Allantoinase_Hydrolase"/>
</dbReference>
<dbReference type="InterPro" id="IPR011059">
    <property type="entry name" value="Metal-dep_hydrolase_composite"/>
</dbReference>
<reference evidence="3 4" key="1">
    <citation type="submission" date="2017-07" db="EMBL/GenBank/DDBJ databases">
        <title>The complete genome sequence of Bacillus mesonae strain H20-5, an efficient strain improving plant abiotic stress resistance.</title>
        <authorList>
            <person name="Kim S.Y."/>
            <person name="Song H."/>
            <person name="Sang M.K."/>
            <person name="Weon H.-Y."/>
            <person name="Song J."/>
        </authorList>
    </citation>
    <scope>NUCLEOTIDE SEQUENCE [LARGE SCALE GENOMIC DNA]</scope>
    <source>
        <strain evidence="3 4">H20-5</strain>
    </source>
</reference>
<sequence>MQLKKYKIKFNRRGLNMNKVERIIRGKIVLKDSVIQGEVGINEGKIVSIHEGKGHLQSDNIKDFGESYVFPGVIDVHVHCFSNPNEGFVSTSTSAAAGGITTFLDMPYDLPNPINNVEIFKKKVEQLEKEAVVDICLWGTISKRNGTDQIIPLAEAGAVAFKMSTFETDEYRFPRIPDTEILKAMKLIEQTGLRAAFHSENDEIIVDLIDQYINEGKVYPKAHNETRPPLTETSAVLKLMEFAYWTGVKLHIVHVSHPRTIDLIKQFQAQGVKVTCETCYPYLLMDVEDLEKYGPVAKNNPPLREKEEVQGLWKHIEEGNIDLISSDHAPWSAEQKIKGNDNIFLASSGLPGVEIMTPLMFNSTVSNGRLSPNAFANLMSTHPAEVFSIPGKGQISIGYDADFTVIDPNQKMVIDQNSFRSFSKLSPFDGQELNCKVISTIVRGEEVFDGENVTQNPGYGKFVPGSAAKAALPL</sequence>
<dbReference type="Gene3D" id="3.20.20.140">
    <property type="entry name" value="Metal-dependent hydrolases"/>
    <property type="match status" value="1"/>
</dbReference>
<dbReference type="KEGG" id="nmk:CHR53_25550"/>
<accession>A0A3T0I4S5</accession>
<dbReference type="InterPro" id="IPR006680">
    <property type="entry name" value="Amidohydro-rel"/>
</dbReference>
<dbReference type="SUPFAM" id="SSF51338">
    <property type="entry name" value="Composite domain of metallo-dependent hydrolases"/>
    <property type="match status" value="1"/>
</dbReference>
<evidence type="ECO:0000256" key="1">
    <source>
        <dbReference type="ARBA" id="ARBA00008829"/>
    </source>
</evidence>
<evidence type="ECO:0000259" key="2">
    <source>
        <dbReference type="Pfam" id="PF01979"/>
    </source>
</evidence>
<dbReference type="Proteomes" id="UP000282892">
    <property type="component" value="Chromosome"/>
</dbReference>
<dbReference type="AlphaFoldDB" id="A0A3T0I4S5"/>
<proteinExistence type="inferred from homology"/>